<comment type="subcellular location">
    <subcellularLocation>
        <location evidence="1">Nucleus</location>
    </subcellularLocation>
</comment>
<gene>
    <name evidence="7" type="primary">dac</name>
</gene>
<dbReference type="InterPro" id="IPR009061">
    <property type="entry name" value="DNA-bd_dom_put_sf"/>
</dbReference>
<dbReference type="AlphaFoldDB" id="Q0ZHD4"/>
<feature type="coiled-coil region" evidence="4">
    <location>
        <begin position="396"/>
        <end position="430"/>
    </location>
</feature>
<feature type="region of interest" description="Disordered" evidence="5">
    <location>
        <begin position="123"/>
        <end position="200"/>
    </location>
</feature>
<reference evidence="7" key="1">
    <citation type="journal article" date="2008" name="Dev. Genes Evol.">
        <title>Evidence for a novel role for dachshund in patterning the proximal arthropod leg.</title>
        <authorList>
            <person name="Sewell W."/>
            <person name="Williams T."/>
            <person name="Cooley J."/>
            <person name="Terry M."/>
            <person name="Ho R."/>
            <person name="Nagy L."/>
        </authorList>
    </citation>
    <scope>NUCLEOTIDE SEQUENCE</scope>
</reference>
<evidence type="ECO:0000259" key="6">
    <source>
        <dbReference type="Pfam" id="PF02437"/>
    </source>
</evidence>
<feature type="non-terminal residue" evidence="7">
    <location>
        <position position="1"/>
    </location>
</feature>
<feature type="compositionally biased region" description="Basic and acidic residues" evidence="5">
    <location>
        <begin position="279"/>
        <end position="291"/>
    </location>
</feature>
<feature type="compositionally biased region" description="Low complexity" evidence="5">
    <location>
        <begin position="160"/>
        <end position="173"/>
    </location>
</feature>
<evidence type="ECO:0000256" key="4">
    <source>
        <dbReference type="SAM" id="Coils"/>
    </source>
</evidence>
<feature type="compositionally biased region" description="Polar residues" evidence="5">
    <location>
        <begin position="145"/>
        <end position="155"/>
    </location>
</feature>
<dbReference type="Pfam" id="PF02437">
    <property type="entry name" value="Ski_Sno_DHD"/>
    <property type="match status" value="1"/>
</dbReference>
<evidence type="ECO:0000256" key="3">
    <source>
        <dbReference type="ARBA" id="ARBA00038192"/>
    </source>
</evidence>
<dbReference type="InterPro" id="IPR003380">
    <property type="entry name" value="SKI/SNO/DAC"/>
</dbReference>
<dbReference type="EMBL" id="DQ452572">
    <property type="protein sequence ID" value="ABE68635.1"/>
    <property type="molecule type" value="mRNA"/>
</dbReference>
<name>Q0ZHD4_9CRUS</name>
<dbReference type="Gene3D" id="3.10.260.20">
    <property type="entry name" value="Ski"/>
    <property type="match status" value="1"/>
</dbReference>
<organism evidence="7">
    <name type="scientific">Triops longicaudatus</name>
    <dbReference type="NCBI Taxonomy" id="58777"/>
    <lineage>
        <taxon>Eukaryota</taxon>
        <taxon>Metazoa</taxon>
        <taxon>Ecdysozoa</taxon>
        <taxon>Arthropoda</taxon>
        <taxon>Crustacea</taxon>
        <taxon>Branchiopoda</taxon>
        <taxon>Notostraca</taxon>
        <taxon>Triopsidae</taxon>
        <taxon>Triops</taxon>
    </lineage>
</organism>
<dbReference type="GO" id="GO:0005634">
    <property type="term" value="C:nucleus"/>
    <property type="evidence" value="ECO:0007669"/>
    <property type="project" value="UniProtKB-SubCell"/>
</dbReference>
<dbReference type="GO" id="GO:0000978">
    <property type="term" value="F:RNA polymerase II cis-regulatory region sequence-specific DNA binding"/>
    <property type="evidence" value="ECO:0007669"/>
    <property type="project" value="TreeGrafter"/>
</dbReference>
<evidence type="ECO:0000256" key="1">
    <source>
        <dbReference type="ARBA" id="ARBA00004123"/>
    </source>
</evidence>
<dbReference type="SUPFAM" id="SSF46955">
    <property type="entry name" value="Putative DNA-binding domain"/>
    <property type="match status" value="1"/>
</dbReference>
<feature type="compositionally biased region" description="Polar residues" evidence="5">
    <location>
        <begin position="253"/>
        <end position="269"/>
    </location>
</feature>
<proteinExistence type="evidence at transcript level"/>
<keyword evidence="4" id="KW-0175">Coiled coil</keyword>
<feature type="region of interest" description="Disordered" evidence="5">
    <location>
        <begin position="236"/>
        <end position="322"/>
    </location>
</feature>
<keyword evidence="2" id="KW-0539">Nucleus</keyword>
<evidence type="ECO:0000256" key="2">
    <source>
        <dbReference type="ARBA" id="ARBA00023242"/>
    </source>
</evidence>
<dbReference type="InterPro" id="IPR052417">
    <property type="entry name" value="Dachshund_domain"/>
</dbReference>
<feature type="compositionally biased region" description="Low complexity" evidence="5">
    <location>
        <begin position="123"/>
        <end position="136"/>
    </location>
</feature>
<dbReference type="GO" id="GO:0000981">
    <property type="term" value="F:DNA-binding transcription factor activity, RNA polymerase II-specific"/>
    <property type="evidence" value="ECO:0007669"/>
    <property type="project" value="TreeGrafter"/>
</dbReference>
<comment type="similarity">
    <text evidence="3">Belongs to the DACH/dachshund family.</text>
</comment>
<accession>Q0ZHD4</accession>
<evidence type="ECO:0000256" key="5">
    <source>
        <dbReference type="SAM" id="MobiDB-lite"/>
    </source>
</evidence>
<feature type="domain" description="SKI/SNO/DAC" evidence="6">
    <location>
        <begin position="1"/>
        <end position="32"/>
    </location>
</feature>
<dbReference type="GO" id="GO:0005667">
    <property type="term" value="C:transcription regulator complex"/>
    <property type="evidence" value="ECO:0007669"/>
    <property type="project" value="TreeGrafter"/>
</dbReference>
<dbReference type="PANTHER" id="PTHR12577:SF6">
    <property type="entry name" value="DACHSHUND, ISOFORM B"/>
    <property type="match status" value="1"/>
</dbReference>
<dbReference type="PANTHER" id="PTHR12577">
    <property type="entry name" value="DACHSHUND"/>
    <property type="match status" value="1"/>
</dbReference>
<feature type="compositionally biased region" description="Basic and acidic residues" evidence="5">
    <location>
        <begin position="236"/>
        <end position="252"/>
    </location>
</feature>
<dbReference type="InterPro" id="IPR037000">
    <property type="entry name" value="Ski_DNA-bd_sf"/>
</dbReference>
<sequence length="498" mass="53578">RILRGLGAIQPGVNRCKLLSCKDFDILFKDCTTARPGRPPKRSPLMGMTSPHCDALMKMKRPRLDNGDYMDYGNGPVNDRIEKSPLLANGYNPPPTHLNPMQFMALNQAAAAAAAHSALLGSPPGMPGSMPGSGLALGPAARESLSGNTGGNHSSAAGLPGANGSNPSGPNGPVLSFPGPIPGSGGVPRPDGSNVAKAQQPPLALEHMTAARTGFWENCRAAYEDVVKHLERLKDERSEMERNVESRGRDFTTHNGSGTSPILNLSKTPSAGGLNGTEEGDRIERGPRDTSADSVSEGARTPHRDDDEEMDRGSDIEEDDKNDMSDAIERGSAHHSDKSVVSNPAGNNHAAAAAAAAAAFNYSAALLGATVTDPTAMLTSTESLLRNIQSLLKVAADNARQQDRQANYEKAELKMEILRERELRESIEKQVAEEQRIRLLYQKRLKKERRARRKLLEQMDPDGKRRAQLEEVVKNNASSGEALKLISGERDSHCLKEI</sequence>
<protein>
    <submittedName>
        <fullName evidence="7">Dachshund</fullName>
    </submittedName>
</protein>
<feature type="compositionally biased region" description="Basic and acidic residues" evidence="5">
    <location>
        <begin position="300"/>
        <end position="315"/>
    </location>
</feature>
<evidence type="ECO:0000313" key="7">
    <source>
        <dbReference type="EMBL" id="ABE68635.1"/>
    </source>
</evidence>